<organism evidence="1 2">
    <name type="scientific">Gordonia lacunae</name>
    <dbReference type="NCBI Taxonomy" id="417102"/>
    <lineage>
        <taxon>Bacteria</taxon>
        <taxon>Bacillati</taxon>
        <taxon>Actinomycetota</taxon>
        <taxon>Actinomycetes</taxon>
        <taxon>Mycobacteriales</taxon>
        <taxon>Gordoniaceae</taxon>
        <taxon>Gordonia</taxon>
    </lineage>
</organism>
<sequence length="393" mass="43416">MAAHSFIEIVGGPRILTCREGYIPDLATLFTESDLRCDDESYGYVSTVGGLRDRLQLRGLTEGRARAQLDEQVRVWHERCRPSNPPAFGDLGVELLDSSTIMSEFDRYVKCTPSEWIPYDEPDVFSQLDARTVLRLALDLIKDDPRRSVRYDLDDLQSFGLLEPGSAITKLETEKRQTIITADAPLVILTEGSSDADLLAEAIEVTHPHLVGFVNFMDFGFRTEGGAASLAKQVRSFAGAGIANRVLALADNDTAAYDALHKLKKSVQLPANIRVMHYPPLPLLEQYPTLESQTSADPVLMDVNGTAGSLEMYLGCDVLTHDNALIPVVWKGRVEGQGQDQGAISPVDKRRVQAAFRKKVKTALDDPTERGRQDWTGIEAIVKVILNAFNAFE</sequence>
<proteinExistence type="predicted"/>
<protein>
    <recommendedName>
        <fullName evidence="3">HEPN/Toprim N-terminal domain-containing protein</fullName>
    </recommendedName>
</protein>
<keyword evidence="2" id="KW-1185">Reference proteome</keyword>
<evidence type="ECO:0000313" key="1">
    <source>
        <dbReference type="EMBL" id="OUC75836.1"/>
    </source>
</evidence>
<evidence type="ECO:0008006" key="3">
    <source>
        <dbReference type="Google" id="ProtNLM"/>
    </source>
</evidence>
<comment type="caution">
    <text evidence="1">The sequence shown here is derived from an EMBL/GenBank/DDBJ whole genome shotgun (WGS) entry which is preliminary data.</text>
</comment>
<dbReference type="RefSeq" id="WP_014928943.1">
    <property type="nucleotide sequence ID" value="NZ_NGFO01000049.1"/>
</dbReference>
<gene>
    <name evidence="1" type="ORF">CA982_24760</name>
</gene>
<name>A0A243Q4S4_9ACTN</name>
<evidence type="ECO:0000313" key="2">
    <source>
        <dbReference type="Proteomes" id="UP000194632"/>
    </source>
</evidence>
<dbReference type="OrthoDB" id="5141316at2"/>
<dbReference type="Proteomes" id="UP000194632">
    <property type="component" value="Unassembled WGS sequence"/>
</dbReference>
<reference evidence="1 2" key="1">
    <citation type="submission" date="2017-05" db="EMBL/GenBank/DDBJ databases">
        <title>Biotechnological potential of actinobacteria isolated from South African environments.</title>
        <authorList>
            <person name="Le Roes-Hill M."/>
            <person name="Prins A."/>
            <person name="Durrell K.A."/>
        </authorList>
    </citation>
    <scope>NUCLEOTIDE SEQUENCE [LARGE SCALE GENOMIC DNA]</scope>
    <source>
        <strain evidence="1">BS2</strain>
    </source>
</reference>
<dbReference type="AlphaFoldDB" id="A0A243Q4S4"/>
<dbReference type="EMBL" id="NGFO01000049">
    <property type="protein sequence ID" value="OUC75836.1"/>
    <property type="molecule type" value="Genomic_DNA"/>
</dbReference>
<accession>A0A243Q4S4</accession>